<dbReference type="Proteomes" id="UP000239560">
    <property type="component" value="Unassembled WGS sequence"/>
</dbReference>
<accession>A0A2T0AGU5</accession>
<feature type="region of interest" description="Disordered" evidence="1">
    <location>
        <begin position="389"/>
        <end position="417"/>
    </location>
</feature>
<proteinExistence type="predicted"/>
<dbReference type="OrthoDB" id="2529578at2759"/>
<protein>
    <submittedName>
        <fullName evidence="2">Uncharacterized protein</fullName>
    </submittedName>
</protein>
<evidence type="ECO:0000313" key="3">
    <source>
        <dbReference type="Proteomes" id="UP000239560"/>
    </source>
</evidence>
<reference evidence="2 3" key="1">
    <citation type="journal article" date="2018" name="Elife">
        <title>Functional genomics of lipid metabolism in the oleaginous yeast Rhodosporidium toruloides.</title>
        <authorList>
            <person name="Coradetti S.T."/>
            <person name="Pinel D."/>
            <person name="Geiselman G."/>
            <person name="Ito M."/>
            <person name="Mondo S."/>
            <person name="Reilly M.C."/>
            <person name="Cheng Y.F."/>
            <person name="Bauer S."/>
            <person name="Grigoriev I."/>
            <person name="Gladden J.M."/>
            <person name="Simmons B.A."/>
            <person name="Brem R."/>
            <person name="Arkin A.P."/>
            <person name="Skerker J.M."/>
        </authorList>
    </citation>
    <scope>NUCLEOTIDE SEQUENCE [LARGE SCALE GENOMIC DNA]</scope>
    <source>
        <strain evidence="2 3">NBRC 0880</strain>
    </source>
</reference>
<comment type="caution">
    <text evidence="2">The sequence shown here is derived from an EMBL/GenBank/DDBJ whole genome shotgun (WGS) entry which is preliminary data.</text>
</comment>
<organism evidence="2 3">
    <name type="scientific">Rhodotorula toruloides</name>
    <name type="common">Yeast</name>
    <name type="synonym">Rhodosporidium toruloides</name>
    <dbReference type="NCBI Taxonomy" id="5286"/>
    <lineage>
        <taxon>Eukaryota</taxon>
        <taxon>Fungi</taxon>
        <taxon>Dikarya</taxon>
        <taxon>Basidiomycota</taxon>
        <taxon>Pucciniomycotina</taxon>
        <taxon>Microbotryomycetes</taxon>
        <taxon>Sporidiobolales</taxon>
        <taxon>Sporidiobolaceae</taxon>
        <taxon>Rhodotorula</taxon>
    </lineage>
</organism>
<name>A0A2T0AGU5_RHOTO</name>
<gene>
    <name evidence="2" type="ORF">AAT19DRAFT_12644</name>
</gene>
<dbReference type="AlphaFoldDB" id="A0A2T0AGU5"/>
<sequence length="417" mass="45515">MRLSLRHSTRARWLGAVTGNRRGGNDFASRTHTRTLFTPRTPSLEPAAMFSARSLLRSSLGQFVAATASKALDCATATVLSGASSLMTCFETEPVASKPRSSFFEPTRAKPAAPALSLVAPLAVAASSASPHDSVTALDVPRMAVDTPAKKELIIDVPAPAASLDIPEPPSPTLSAASSISSAPSSPIFDSDASSSVSQQVENVDRSAAYSIKREGLDDILASIDETLGQKGLLRGISLADIEAYGLKFIEMEEPYELALEASRGTAKFEEDEIEREERLCCRLSDHIFSWLDRQLENLDTLPPFDPTRPVAQTFHSSRLARLDSTDNIVDMRILRARLSFPLPIRQRMEKLPRDCRPDTSNLRVELAKRSCNLAEYKAQQRAQRAFVARGRSARGPAKRAMPIAQRRIPSSAPRFD</sequence>
<evidence type="ECO:0000313" key="2">
    <source>
        <dbReference type="EMBL" id="PRQ77226.1"/>
    </source>
</evidence>
<evidence type="ECO:0000256" key="1">
    <source>
        <dbReference type="SAM" id="MobiDB-lite"/>
    </source>
</evidence>
<dbReference type="EMBL" id="LCTV02000002">
    <property type="protein sequence ID" value="PRQ77226.1"/>
    <property type="molecule type" value="Genomic_DNA"/>
</dbReference>